<evidence type="ECO:0000256" key="4">
    <source>
        <dbReference type="ARBA" id="ARBA00023136"/>
    </source>
</evidence>
<evidence type="ECO:0000256" key="3">
    <source>
        <dbReference type="ARBA" id="ARBA00022989"/>
    </source>
</evidence>
<protein>
    <submittedName>
        <fullName evidence="6">RTA1 like protein-domain-containing protein</fullName>
    </submittedName>
</protein>
<accession>A0A9P9DN61</accession>
<organism evidence="6 7">
    <name type="scientific">Dactylonectria estremocensis</name>
    <dbReference type="NCBI Taxonomy" id="1079267"/>
    <lineage>
        <taxon>Eukaryota</taxon>
        <taxon>Fungi</taxon>
        <taxon>Dikarya</taxon>
        <taxon>Ascomycota</taxon>
        <taxon>Pezizomycotina</taxon>
        <taxon>Sordariomycetes</taxon>
        <taxon>Hypocreomycetidae</taxon>
        <taxon>Hypocreales</taxon>
        <taxon>Nectriaceae</taxon>
        <taxon>Dactylonectria</taxon>
    </lineage>
</organism>
<feature type="transmembrane region" description="Helical" evidence="5">
    <location>
        <begin position="198"/>
        <end position="219"/>
    </location>
</feature>
<dbReference type="PANTHER" id="PTHR31465">
    <property type="entry name" value="PROTEIN RTA1-RELATED"/>
    <property type="match status" value="1"/>
</dbReference>
<keyword evidence="4 5" id="KW-0472">Membrane</keyword>
<keyword evidence="3 5" id="KW-1133">Transmembrane helix</keyword>
<feature type="transmembrane region" description="Helical" evidence="5">
    <location>
        <begin position="166"/>
        <end position="186"/>
    </location>
</feature>
<evidence type="ECO:0000256" key="2">
    <source>
        <dbReference type="ARBA" id="ARBA00022692"/>
    </source>
</evidence>
<dbReference type="EMBL" id="JAGMUU010000026">
    <property type="protein sequence ID" value="KAH7121992.1"/>
    <property type="molecule type" value="Genomic_DNA"/>
</dbReference>
<comment type="subcellular location">
    <subcellularLocation>
        <location evidence="1">Membrane</location>
        <topology evidence="1">Multi-pass membrane protein</topology>
    </subcellularLocation>
</comment>
<dbReference type="InterPro" id="IPR007568">
    <property type="entry name" value="RTA1"/>
</dbReference>
<keyword evidence="2 5" id="KW-0812">Transmembrane</keyword>
<reference evidence="6" key="1">
    <citation type="journal article" date="2021" name="Nat. Commun.">
        <title>Genetic determinants of endophytism in the Arabidopsis root mycobiome.</title>
        <authorList>
            <person name="Mesny F."/>
            <person name="Miyauchi S."/>
            <person name="Thiergart T."/>
            <person name="Pickel B."/>
            <person name="Atanasova L."/>
            <person name="Karlsson M."/>
            <person name="Huettel B."/>
            <person name="Barry K.W."/>
            <person name="Haridas S."/>
            <person name="Chen C."/>
            <person name="Bauer D."/>
            <person name="Andreopoulos W."/>
            <person name="Pangilinan J."/>
            <person name="LaButti K."/>
            <person name="Riley R."/>
            <person name="Lipzen A."/>
            <person name="Clum A."/>
            <person name="Drula E."/>
            <person name="Henrissat B."/>
            <person name="Kohler A."/>
            <person name="Grigoriev I.V."/>
            <person name="Martin F.M."/>
            <person name="Hacquard S."/>
        </authorList>
    </citation>
    <scope>NUCLEOTIDE SEQUENCE</scope>
    <source>
        <strain evidence="6">MPI-CAGE-AT-0021</strain>
    </source>
</reference>
<comment type="caution">
    <text evidence="6">The sequence shown here is derived from an EMBL/GenBank/DDBJ whole genome shotgun (WGS) entry which is preliminary data.</text>
</comment>
<dbReference type="AlphaFoldDB" id="A0A9P9DN61"/>
<dbReference type="Proteomes" id="UP000717696">
    <property type="component" value="Unassembled WGS sequence"/>
</dbReference>
<evidence type="ECO:0000256" key="5">
    <source>
        <dbReference type="SAM" id="Phobius"/>
    </source>
</evidence>
<proteinExistence type="predicted"/>
<evidence type="ECO:0000313" key="6">
    <source>
        <dbReference type="EMBL" id="KAH7121992.1"/>
    </source>
</evidence>
<feature type="transmembrane region" description="Helical" evidence="5">
    <location>
        <begin position="35"/>
        <end position="53"/>
    </location>
</feature>
<name>A0A9P9DN61_9HYPO</name>
<feature type="transmembrane region" description="Helical" evidence="5">
    <location>
        <begin position="65"/>
        <end position="88"/>
    </location>
</feature>
<dbReference type="GO" id="GO:0016020">
    <property type="term" value="C:membrane"/>
    <property type="evidence" value="ECO:0007669"/>
    <property type="project" value="UniProtKB-SubCell"/>
</dbReference>
<feature type="transmembrane region" description="Helical" evidence="5">
    <location>
        <begin position="100"/>
        <end position="122"/>
    </location>
</feature>
<evidence type="ECO:0000256" key="1">
    <source>
        <dbReference type="ARBA" id="ARBA00004141"/>
    </source>
</evidence>
<dbReference type="Pfam" id="PF04479">
    <property type="entry name" value="RTA1"/>
    <property type="match status" value="1"/>
</dbReference>
<dbReference type="OrthoDB" id="3358017at2759"/>
<keyword evidence="7" id="KW-1185">Reference proteome</keyword>
<sequence>MAATIVALSIFFALSLLHTWKISLLHTWKMYRKRMWFCLSFVIGVYLVGGLGPKAESCLYIKVRWLTTIFVVGDVFAFMVQASGAGFSAAGSNPKMGENIVVAGLAIQILFFVVFVAAAMSFQLQYRHHSSKPQTFSSSSASWKSFFTSERDKTNGEVPWRSMMNMLYAVSALILARCIFRIIEYLMGADAYLLSHEWTLYLFDRVLMAAAMANFYVFYPSSSRRTNILKQADTLEVAQIGQSNGNKP</sequence>
<gene>
    <name evidence="6" type="ORF">B0J13DRAFT_648090</name>
</gene>
<evidence type="ECO:0000313" key="7">
    <source>
        <dbReference type="Proteomes" id="UP000717696"/>
    </source>
</evidence>
<dbReference type="PANTHER" id="PTHR31465:SF27">
    <property type="entry name" value="DOMAIN PROTEIN, PUTATIVE (AFU_ORTHOLOGUE AFUA_3G01030)-RELATED"/>
    <property type="match status" value="1"/>
</dbReference>